<feature type="chain" id="PRO_5008597740" evidence="1">
    <location>
        <begin position="29"/>
        <end position="109"/>
    </location>
</feature>
<evidence type="ECO:0000313" key="3">
    <source>
        <dbReference type="Proteomes" id="UP000092154"/>
    </source>
</evidence>
<evidence type="ECO:0000313" key="2">
    <source>
        <dbReference type="EMBL" id="OAX38613.1"/>
    </source>
</evidence>
<name>A0A1B7N187_9AGAM</name>
<dbReference type="Proteomes" id="UP000092154">
    <property type="component" value="Unassembled WGS sequence"/>
</dbReference>
<dbReference type="InParanoid" id="A0A1B7N187"/>
<dbReference type="OrthoDB" id="2882365at2759"/>
<protein>
    <submittedName>
        <fullName evidence="2">Uncharacterized protein</fullName>
    </submittedName>
</protein>
<organism evidence="2 3">
    <name type="scientific">Rhizopogon vinicolor AM-OR11-026</name>
    <dbReference type="NCBI Taxonomy" id="1314800"/>
    <lineage>
        <taxon>Eukaryota</taxon>
        <taxon>Fungi</taxon>
        <taxon>Dikarya</taxon>
        <taxon>Basidiomycota</taxon>
        <taxon>Agaricomycotina</taxon>
        <taxon>Agaricomycetes</taxon>
        <taxon>Agaricomycetidae</taxon>
        <taxon>Boletales</taxon>
        <taxon>Suillineae</taxon>
        <taxon>Rhizopogonaceae</taxon>
        <taxon>Rhizopogon</taxon>
    </lineage>
</organism>
<gene>
    <name evidence="2" type="ORF">K503DRAFT_866038</name>
</gene>
<keyword evidence="3" id="KW-1185">Reference proteome</keyword>
<reference evidence="2 3" key="1">
    <citation type="submission" date="2016-06" db="EMBL/GenBank/DDBJ databases">
        <title>Comparative genomics of the ectomycorrhizal sister species Rhizopogon vinicolor and Rhizopogon vesiculosus (Basidiomycota: Boletales) reveals a divergence of the mating type B locus.</title>
        <authorList>
            <consortium name="DOE Joint Genome Institute"/>
            <person name="Mujic A.B."/>
            <person name="Kuo A."/>
            <person name="Tritt A."/>
            <person name="Lipzen A."/>
            <person name="Chen C."/>
            <person name="Johnson J."/>
            <person name="Sharma A."/>
            <person name="Barry K."/>
            <person name="Grigoriev I.V."/>
            <person name="Spatafora J.W."/>
        </authorList>
    </citation>
    <scope>NUCLEOTIDE SEQUENCE [LARGE SCALE GENOMIC DNA]</scope>
    <source>
        <strain evidence="2 3">AM-OR11-026</strain>
    </source>
</reference>
<feature type="signal peptide" evidence="1">
    <location>
        <begin position="1"/>
        <end position="28"/>
    </location>
</feature>
<evidence type="ECO:0000256" key="1">
    <source>
        <dbReference type="SAM" id="SignalP"/>
    </source>
</evidence>
<sequence>MQLLRLTSRIVCGTLIILVILSSSIALASESPEPVEGDIEKRRVACYNGDNKPTGKCADLTPRGITSTHNCVEKRGGTAYWCVHKGEGVCVTGKKHMKKADMEGGECLA</sequence>
<dbReference type="EMBL" id="KV448286">
    <property type="protein sequence ID" value="OAX38613.1"/>
    <property type="molecule type" value="Genomic_DNA"/>
</dbReference>
<accession>A0A1B7N187</accession>
<dbReference type="AlphaFoldDB" id="A0A1B7N187"/>
<proteinExistence type="predicted"/>
<keyword evidence="1" id="KW-0732">Signal</keyword>